<feature type="region of interest" description="Disordered" evidence="1">
    <location>
        <begin position="116"/>
        <end position="165"/>
    </location>
</feature>
<feature type="non-terminal residue" evidence="2">
    <location>
        <position position="188"/>
    </location>
</feature>
<reference evidence="2 3" key="1">
    <citation type="submission" date="2016-03" db="EMBL/GenBank/DDBJ databases">
        <title>Choanephora cucurbitarum.</title>
        <authorList>
            <person name="Min B."/>
            <person name="Park H."/>
            <person name="Park J.-H."/>
            <person name="Shin H.-D."/>
            <person name="Choi I.-G."/>
        </authorList>
    </citation>
    <scope>NUCLEOTIDE SEQUENCE [LARGE SCALE GENOMIC DNA]</scope>
    <source>
        <strain evidence="2 3">KUS-F28377</strain>
    </source>
</reference>
<keyword evidence="3" id="KW-1185">Reference proteome</keyword>
<evidence type="ECO:0000256" key="1">
    <source>
        <dbReference type="SAM" id="MobiDB-lite"/>
    </source>
</evidence>
<accession>A0A1C7LPL7</accession>
<feature type="compositionally biased region" description="Basic and acidic residues" evidence="1">
    <location>
        <begin position="145"/>
        <end position="159"/>
    </location>
</feature>
<evidence type="ECO:0000313" key="3">
    <source>
        <dbReference type="Proteomes" id="UP000093000"/>
    </source>
</evidence>
<comment type="caution">
    <text evidence="2">The sequence shown here is derived from an EMBL/GenBank/DDBJ whole genome shotgun (WGS) entry which is preliminary data.</text>
</comment>
<protein>
    <submittedName>
        <fullName evidence="2">Uncharacterized protein</fullName>
    </submittedName>
</protein>
<organism evidence="2 3">
    <name type="scientific">Choanephora cucurbitarum</name>
    <dbReference type="NCBI Taxonomy" id="101091"/>
    <lineage>
        <taxon>Eukaryota</taxon>
        <taxon>Fungi</taxon>
        <taxon>Fungi incertae sedis</taxon>
        <taxon>Mucoromycota</taxon>
        <taxon>Mucoromycotina</taxon>
        <taxon>Mucoromycetes</taxon>
        <taxon>Mucorales</taxon>
        <taxon>Mucorineae</taxon>
        <taxon>Choanephoraceae</taxon>
        <taxon>Choanephoroideae</taxon>
        <taxon>Choanephora</taxon>
    </lineage>
</organism>
<proteinExistence type="predicted"/>
<evidence type="ECO:0000313" key="2">
    <source>
        <dbReference type="EMBL" id="OBZ66673.1"/>
    </source>
</evidence>
<dbReference type="Proteomes" id="UP000093000">
    <property type="component" value="Unassembled WGS sequence"/>
</dbReference>
<dbReference type="InParanoid" id="A0A1C7LPL7"/>
<sequence>MSTRWESLKENLICYDYWSSTNYAEWSMIGFFKSLVTIDPTKPRREAIQLLECDLKVLRAAFVDSKESKLIITLITALRKQNDVLDHFWHASYPTLQRNTINMNSVEASMEEVTNRVKGKKRMNSEPQIEGSKRRQAEIAVDTDVGEKDKETEVERNVESEVDCEAESDRVVIPNSVDSLGTIIKKEA</sequence>
<dbReference type="OrthoDB" id="2274510at2759"/>
<dbReference type="AlphaFoldDB" id="A0A1C7LPL7"/>
<dbReference type="EMBL" id="LUGH01002686">
    <property type="protein sequence ID" value="OBZ66673.1"/>
    <property type="molecule type" value="Genomic_DNA"/>
</dbReference>
<gene>
    <name evidence="2" type="ORF">A0J61_11915</name>
</gene>
<name>A0A1C7LPL7_9FUNG</name>